<dbReference type="Proteomes" id="UP001501410">
    <property type="component" value="Unassembled WGS sequence"/>
</dbReference>
<protein>
    <submittedName>
        <fullName evidence="5">ABC-F family ATP-binding cassette domain-containing protein</fullName>
    </submittedName>
</protein>
<dbReference type="Gene3D" id="3.40.50.300">
    <property type="entry name" value="P-loop containing nucleotide triphosphate hydrolases"/>
    <property type="match status" value="2"/>
</dbReference>
<accession>A0ABP8MPS2</accession>
<dbReference type="PANTHER" id="PTHR42855:SF1">
    <property type="entry name" value="ABC TRANSPORTER DOMAIN-CONTAINING PROTEIN"/>
    <property type="match status" value="1"/>
</dbReference>
<evidence type="ECO:0000256" key="3">
    <source>
        <dbReference type="SAM" id="MobiDB-lite"/>
    </source>
</evidence>
<dbReference type="GO" id="GO:0005524">
    <property type="term" value="F:ATP binding"/>
    <property type="evidence" value="ECO:0007669"/>
    <property type="project" value="UniProtKB-KW"/>
</dbReference>
<dbReference type="NCBIfam" id="NF000355">
    <property type="entry name" value="ribo_prot_ABC_F"/>
    <property type="match status" value="1"/>
</dbReference>
<keyword evidence="2 5" id="KW-0067">ATP-binding</keyword>
<evidence type="ECO:0000313" key="6">
    <source>
        <dbReference type="Proteomes" id="UP001501410"/>
    </source>
</evidence>
<feature type="domain" description="ABC transporter" evidence="4">
    <location>
        <begin position="2"/>
        <end position="235"/>
    </location>
</feature>
<organism evidence="5 6">
    <name type="scientific">Rurimicrobium arvi</name>
    <dbReference type="NCBI Taxonomy" id="2049916"/>
    <lineage>
        <taxon>Bacteria</taxon>
        <taxon>Pseudomonadati</taxon>
        <taxon>Bacteroidota</taxon>
        <taxon>Chitinophagia</taxon>
        <taxon>Chitinophagales</taxon>
        <taxon>Chitinophagaceae</taxon>
        <taxon>Rurimicrobium</taxon>
    </lineage>
</organism>
<evidence type="ECO:0000256" key="1">
    <source>
        <dbReference type="ARBA" id="ARBA00022741"/>
    </source>
</evidence>
<sequence>MIVLQQLSYAHPDKHALFTNINFTVNTSERLALVGNNGSGKSTLLHIIAGNLQASGGHITIASQPYLVPQTFGQYNHLTVAAALGISEKLHALQQILDGHTDAVYFDQLQDDWTIAERAEAALAAWGLSVSDLQQPMEALSGGQKTKVFLAGIAIHKPALILMDEPTNHLDAQSREHLYRFIETCKATLLIVSHDRKLLNLMPAICELTTGNIQYYGGNYEHYLQQKQLEQDALQQDIHSHEKALRKAREKERESVERQQKRDARGKAKQEKAGVAKIMMNTLRNNAENSTAKTKDAHAEKVQSIGKELQQLRDHLPAIDKMKFDFTDASLHKGKILCSATAVNVAYSGKFLWPEALSFQISSGERIALKGGNGSGKTTLIQLILGLKQPDTGALSRAAFNHVYIDQEYALLENGLTVYEQAQAFNTGALQEHEIKTRLNRFLFTRGDWDKTCGMLSGGERMRLLLCCLNIGRQAPEMIVLDEPTNNLDISNVEILSQAIQEYRGTLVLVSHDEAFAKSIGTDREIILESGSS</sequence>
<keyword evidence="1" id="KW-0547">Nucleotide-binding</keyword>
<dbReference type="SUPFAM" id="SSF52540">
    <property type="entry name" value="P-loop containing nucleoside triphosphate hydrolases"/>
    <property type="match status" value="2"/>
</dbReference>
<evidence type="ECO:0000256" key="2">
    <source>
        <dbReference type="ARBA" id="ARBA00022840"/>
    </source>
</evidence>
<dbReference type="Pfam" id="PF00005">
    <property type="entry name" value="ABC_tran"/>
    <property type="match status" value="2"/>
</dbReference>
<feature type="compositionally biased region" description="Basic and acidic residues" evidence="3">
    <location>
        <begin position="238"/>
        <end position="271"/>
    </location>
</feature>
<feature type="domain" description="ABC transporter" evidence="4">
    <location>
        <begin position="331"/>
        <end position="533"/>
    </location>
</feature>
<dbReference type="PANTHER" id="PTHR42855">
    <property type="entry name" value="ABC TRANSPORTER ATP-BINDING SUBUNIT"/>
    <property type="match status" value="1"/>
</dbReference>
<dbReference type="InterPro" id="IPR003593">
    <property type="entry name" value="AAA+_ATPase"/>
</dbReference>
<reference evidence="6" key="1">
    <citation type="journal article" date="2019" name="Int. J. Syst. Evol. Microbiol.">
        <title>The Global Catalogue of Microorganisms (GCM) 10K type strain sequencing project: providing services to taxonomists for standard genome sequencing and annotation.</title>
        <authorList>
            <consortium name="The Broad Institute Genomics Platform"/>
            <consortium name="The Broad Institute Genome Sequencing Center for Infectious Disease"/>
            <person name="Wu L."/>
            <person name="Ma J."/>
        </authorList>
    </citation>
    <scope>NUCLEOTIDE SEQUENCE [LARGE SCALE GENOMIC DNA]</scope>
    <source>
        <strain evidence="6">JCM 31921</strain>
    </source>
</reference>
<dbReference type="InterPro" id="IPR003439">
    <property type="entry name" value="ABC_transporter-like_ATP-bd"/>
</dbReference>
<dbReference type="PROSITE" id="PS00211">
    <property type="entry name" value="ABC_TRANSPORTER_1"/>
    <property type="match status" value="1"/>
</dbReference>
<feature type="region of interest" description="Disordered" evidence="3">
    <location>
        <begin position="236"/>
        <end position="271"/>
    </location>
</feature>
<dbReference type="InterPro" id="IPR027417">
    <property type="entry name" value="P-loop_NTPase"/>
</dbReference>
<gene>
    <name evidence="5" type="ORF">GCM10023092_15260</name>
</gene>
<dbReference type="SMART" id="SM00382">
    <property type="entry name" value="AAA"/>
    <property type="match status" value="2"/>
</dbReference>
<keyword evidence="6" id="KW-1185">Reference proteome</keyword>
<evidence type="ECO:0000259" key="4">
    <source>
        <dbReference type="PROSITE" id="PS50893"/>
    </source>
</evidence>
<dbReference type="InterPro" id="IPR051309">
    <property type="entry name" value="ABCF_ATPase"/>
</dbReference>
<name>A0ABP8MPS2_9BACT</name>
<comment type="caution">
    <text evidence="5">The sequence shown here is derived from an EMBL/GenBank/DDBJ whole genome shotgun (WGS) entry which is preliminary data.</text>
</comment>
<dbReference type="CDD" id="cd03221">
    <property type="entry name" value="ABCF_EF-3"/>
    <property type="match status" value="2"/>
</dbReference>
<evidence type="ECO:0000313" key="5">
    <source>
        <dbReference type="EMBL" id="GAA4454000.1"/>
    </source>
</evidence>
<dbReference type="InterPro" id="IPR017871">
    <property type="entry name" value="ABC_transporter-like_CS"/>
</dbReference>
<dbReference type="PROSITE" id="PS50893">
    <property type="entry name" value="ABC_TRANSPORTER_2"/>
    <property type="match status" value="2"/>
</dbReference>
<proteinExistence type="predicted"/>
<dbReference type="EMBL" id="BAABEZ010000022">
    <property type="protein sequence ID" value="GAA4454000.1"/>
    <property type="molecule type" value="Genomic_DNA"/>
</dbReference>